<accession>A0A6C0ARF9</accession>
<dbReference type="InterPro" id="IPR036397">
    <property type="entry name" value="RNaseH_sf"/>
</dbReference>
<feature type="compositionally biased region" description="Basic and acidic residues" evidence="1">
    <location>
        <begin position="39"/>
        <end position="54"/>
    </location>
</feature>
<feature type="region of interest" description="Disordered" evidence="1">
    <location>
        <begin position="26"/>
        <end position="54"/>
    </location>
</feature>
<evidence type="ECO:0000313" key="3">
    <source>
        <dbReference type="EMBL" id="QHS82497.1"/>
    </source>
</evidence>
<feature type="domain" description="Tc1-like transposase DDE" evidence="2">
    <location>
        <begin position="71"/>
        <end position="214"/>
    </location>
</feature>
<sequence length="261" mass="31503">MSELLMMMKEKYTDFDISPQHLGRIMRNQNRTRKRTRHEHFPNERRKNPTDKEKEMNDFYNTVKHYPMDKIISLDETSVGALLMPSYSRCFIGKRCVVKTNKIFVFQKFTLLVAITNSKRIGYEFYDKGGTTKERMIEFFEKHIFGKYKNHLIILDNARSHHNDIIKEAILKSGNQYLFSIPYTPKTNAIEQYFNQLKYYLKKYRNVNNFQQLKHNVIMSLDKIKSKNYENYFNDAYSRKDGLEYRRKTSTRKCKPKKYKE</sequence>
<protein>
    <recommendedName>
        <fullName evidence="2">Tc1-like transposase DDE domain-containing protein</fullName>
    </recommendedName>
</protein>
<dbReference type="Gene3D" id="3.30.420.10">
    <property type="entry name" value="Ribonuclease H-like superfamily/Ribonuclease H"/>
    <property type="match status" value="1"/>
</dbReference>
<dbReference type="AlphaFoldDB" id="A0A6C0ARF9"/>
<dbReference type="SUPFAM" id="SSF53098">
    <property type="entry name" value="Ribonuclease H-like"/>
    <property type="match status" value="1"/>
</dbReference>
<organism evidence="3">
    <name type="scientific">viral metagenome</name>
    <dbReference type="NCBI Taxonomy" id="1070528"/>
    <lineage>
        <taxon>unclassified sequences</taxon>
        <taxon>metagenomes</taxon>
        <taxon>organismal metagenomes</taxon>
    </lineage>
</organism>
<reference evidence="3" key="1">
    <citation type="journal article" date="2020" name="Nature">
        <title>Giant virus diversity and host interactions through global metagenomics.</title>
        <authorList>
            <person name="Schulz F."/>
            <person name="Roux S."/>
            <person name="Paez-Espino D."/>
            <person name="Jungbluth S."/>
            <person name="Walsh D.A."/>
            <person name="Denef V.J."/>
            <person name="McMahon K.D."/>
            <person name="Konstantinidis K.T."/>
            <person name="Eloe-Fadrosh E.A."/>
            <person name="Kyrpides N.C."/>
            <person name="Woyke T."/>
        </authorList>
    </citation>
    <scope>NUCLEOTIDE SEQUENCE</scope>
    <source>
        <strain evidence="3">GVMAG-S-1101171-111</strain>
    </source>
</reference>
<dbReference type="InterPro" id="IPR038717">
    <property type="entry name" value="Tc1-like_DDE_dom"/>
</dbReference>
<evidence type="ECO:0000259" key="2">
    <source>
        <dbReference type="Pfam" id="PF13358"/>
    </source>
</evidence>
<evidence type="ECO:0000256" key="1">
    <source>
        <dbReference type="SAM" id="MobiDB-lite"/>
    </source>
</evidence>
<name>A0A6C0ARF9_9ZZZZ</name>
<dbReference type="Pfam" id="PF13358">
    <property type="entry name" value="DDE_3"/>
    <property type="match status" value="1"/>
</dbReference>
<dbReference type="GO" id="GO:0003676">
    <property type="term" value="F:nucleic acid binding"/>
    <property type="evidence" value="ECO:0007669"/>
    <property type="project" value="InterPro"/>
</dbReference>
<proteinExistence type="predicted"/>
<dbReference type="InterPro" id="IPR012337">
    <property type="entry name" value="RNaseH-like_sf"/>
</dbReference>
<dbReference type="EMBL" id="MN740803">
    <property type="protein sequence ID" value="QHS82497.1"/>
    <property type="molecule type" value="Genomic_DNA"/>
</dbReference>